<reference evidence="6 7" key="1">
    <citation type="journal article" date="2021" name="BMC Genomics">
        <title>Telomere-to-telomere genome assembly of asparaginase-producing Trichoderma simmonsii.</title>
        <authorList>
            <person name="Chung D."/>
            <person name="Kwon Y.M."/>
            <person name="Yang Y."/>
        </authorList>
    </citation>
    <scope>NUCLEOTIDE SEQUENCE [LARGE SCALE GENOMIC DNA]</scope>
    <source>
        <strain evidence="6 7">GH-Sj1</strain>
    </source>
</reference>
<dbReference type="InterPro" id="IPR036864">
    <property type="entry name" value="Zn2-C6_fun-type_DNA-bd_sf"/>
</dbReference>
<keyword evidence="2" id="KW-0479">Metal-binding</keyword>
<evidence type="ECO:0000313" key="6">
    <source>
        <dbReference type="EMBL" id="QYT02231.1"/>
    </source>
</evidence>
<feature type="region of interest" description="Disordered" evidence="4">
    <location>
        <begin position="102"/>
        <end position="126"/>
    </location>
</feature>
<evidence type="ECO:0000256" key="1">
    <source>
        <dbReference type="ARBA" id="ARBA00004123"/>
    </source>
</evidence>
<gene>
    <name evidence="6" type="ORF">H0G86_009237</name>
</gene>
<keyword evidence="7" id="KW-1185">Reference proteome</keyword>
<organism evidence="6 7">
    <name type="scientific">Trichoderma simmonsii</name>
    <dbReference type="NCBI Taxonomy" id="1491479"/>
    <lineage>
        <taxon>Eukaryota</taxon>
        <taxon>Fungi</taxon>
        <taxon>Dikarya</taxon>
        <taxon>Ascomycota</taxon>
        <taxon>Pezizomycotina</taxon>
        <taxon>Sordariomycetes</taxon>
        <taxon>Hypocreomycetidae</taxon>
        <taxon>Hypocreales</taxon>
        <taxon>Hypocreaceae</taxon>
        <taxon>Trichoderma</taxon>
    </lineage>
</organism>
<dbReference type="EMBL" id="CP075868">
    <property type="protein sequence ID" value="QYT02231.1"/>
    <property type="molecule type" value="Genomic_DNA"/>
</dbReference>
<dbReference type="GO" id="GO:0000981">
    <property type="term" value="F:DNA-binding transcription factor activity, RNA polymerase II-specific"/>
    <property type="evidence" value="ECO:0007669"/>
    <property type="project" value="InterPro"/>
</dbReference>
<dbReference type="CDD" id="cd00067">
    <property type="entry name" value="GAL4"/>
    <property type="match status" value="1"/>
</dbReference>
<comment type="subcellular location">
    <subcellularLocation>
        <location evidence="1">Nucleus</location>
    </subcellularLocation>
</comment>
<dbReference type="GO" id="GO:0006351">
    <property type="term" value="P:DNA-templated transcription"/>
    <property type="evidence" value="ECO:0007669"/>
    <property type="project" value="InterPro"/>
</dbReference>
<evidence type="ECO:0000256" key="3">
    <source>
        <dbReference type="ARBA" id="ARBA00023242"/>
    </source>
</evidence>
<dbReference type="GO" id="GO:0003677">
    <property type="term" value="F:DNA binding"/>
    <property type="evidence" value="ECO:0007669"/>
    <property type="project" value="InterPro"/>
</dbReference>
<keyword evidence="3" id="KW-0539">Nucleus</keyword>
<dbReference type="Proteomes" id="UP000826661">
    <property type="component" value="Chromosome V"/>
</dbReference>
<sequence length="674" mass="75732">MRTRPVPIAPTPNKTPVEHGNGDGDLEATRTMPYTCQQCVRRKVKCDKILPSCSSCGKGEFECVYQAPNPPRKRKRKRTEDVHERLVRYERILQERGLLSTSDDKQTHEVTQDPVSPVGRTGELLSGDGKSRYIGSSLWLNTGPVYIHEVSEDEDEDQFVQPVGTNLFTTDPISGALLGGSQTLVHYHPSHKDAMKLWMAHAENVEPICKILHIPTTVKMVETVSQKPSTASKADECLLFAIYHFAVFSMSDEDCMLEFKQSRIELLSKYQHAVRQALVNASWLKTTEMPIIQAYVLFLISNRTQTDPHLFWMMTGIAVRIAQRMGLHRDGESLGLSPFDIQMRRRLFWQLLPLDGYAGQVSGTGISISPNSWDTKPPLNINDAQIYPGMTHQPEELNGASEMIYCLTKAELSNLYTRTGVETKDAGGTIQLKASGELERLIDEVESTIETKYLRYCDIINPLHFLVLGSVRSATNAVRLRNRISPLMNNTIGDPERKQLCDLALKILDTDCTLYSNPQLKRFRWKIKAVFLWDALMCVLTSLAKVGIFSPMERNSIWSKTADVYSNHPEFLDAKSAFQAAVGKLTLKAWAVNPPTDSTPEPDFITALRSQRKAKITNASDKTKNVKLQRECGTSVSSLNDSLFGSPDEADFNLASDFSLFPAEWMFEDQLIGF</sequence>
<dbReference type="SMART" id="SM00066">
    <property type="entry name" value="GAL4"/>
    <property type="match status" value="1"/>
</dbReference>
<dbReference type="InterPro" id="IPR050613">
    <property type="entry name" value="Sec_Metabolite_Reg"/>
</dbReference>
<protein>
    <submittedName>
        <fullName evidence="6">Zn(2)-C6 fungal-type domain-containing protein</fullName>
    </submittedName>
</protein>
<dbReference type="AlphaFoldDB" id="A0A8G0LM62"/>
<dbReference type="Pfam" id="PF00172">
    <property type="entry name" value="Zn_clus"/>
    <property type="match status" value="1"/>
</dbReference>
<feature type="region of interest" description="Disordered" evidence="4">
    <location>
        <begin position="1"/>
        <end position="26"/>
    </location>
</feature>
<evidence type="ECO:0000256" key="2">
    <source>
        <dbReference type="ARBA" id="ARBA00022723"/>
    </source>
</evidence>
<dbReference type="Pfam" id="PF04082">
    <property type="entry name" value="Fungal_trans"/>
    <property type="match status" value="1"/>
</dbReference>
<dbReference type="CDD" id="cd12148">
    <property type="entry name" value="fungal_TF_MHR"/>
    <property type="match status" value="1"/>
</dbReference>
<proteinExistence type="predicted"/>
<dbReference type="PROSITE" id="PS50048">
    <property type="entry name" value="ZN2_CY6_FUNGAL_2"/>
    <property type="match status" value="1"/>
</dbReference>
<dbReference type="InterPro" id="IPR001138">
    <property type="entry name" value="Zn2Cys6_DnaBD"/>
</dbReference>
<dbReference type="GO" id="GO:0008270">
    <property type="term" value="F:zinc ion binding"/>
    <property type="evidence" value="ECO:0007669"/>
    <property type="project" value="InterPro"/>
</dbReference>
<dbReference type="PANTHER" id="PTHR31001:SF85">
    <property type="entry name" value="ZN(II)2CYS6 TRANSCRIPTION FACTOR (EUROFUNG)"/>
    <property type="match status" value="1"/>
</dbReference>
<evidence type="ECO:0000313" key="7">
    <source>
        <dbReference type="Proteomes" id="UP000826661"/>
    </source>
</evidence>
<accession>A0A8G0LM62</accession>
<dbReference type="PANTHER" id="PTHR31001">
    <property type="entry name" value="UNCHARACTERIZED TRANSCRIPTIONAL REGULATORY PROTEIN"/>
    <property type="match status" value="1"/>
</dbReference>
<dbReference type="SUPFAM" id="SSF57701">
    <property type="entry name" value="Zn2/Cys6 DNA-binding domain"/>
    <property type="match status" value="1"/>
</dbReference>
<dbReference type="SMART" id="SM00906">
    <property type="entry name" value="Fungal_trans"/>
    <property type="match status" value="1"/>
</dbReference>
<evidence type="ECO:0000256" key="4">
    <source>
        <dbReference type="SAM" id="MobiDB-lite"/>
    </source>
</evidence>
<evidence type="ECO:0000259" key="5">
    <source>
        <dbReference type="PROSITE" id="PS50048"/>
    </source>
</evidence>
<feature type="domain" description="Zn(2)-C6 fungal-type" evidence="5">
    <location>
        <begin position="35"/>
        <end position="65"/>
    </location>
</feature>
<name>A0A8G0LM62_9HYPO</name>
<dbReference type="InterPro" id="IPR007219">
    <property type="entry name" value="XnlR_reg_dom"/>
</dbReference>
<dbReference type="Gene3D" id="4.10.240.10">
    <property type="entry name" value="Zn(2)-C6 fungal-type DNA-binding domain"/>
    <property type="match status" value="1"/>
</dbReference>
<dbReference type="GO" id="GO:0005634">
    <property type="term" value="C:nucleus"/>
    <property type="evidence" value="ECO:0007669"/>
    <property type="project" value="UniProtKB-SubCell"/>
</dbReference>
<feature type="compositionally biased region" description="Basic and acidic residues" evidence="4">
    <location>
        <begin position="102"/>
        <end position="111"/>
    </location>
</feature>